<dbReference type="InterPro" id="IPR018391">
    <property type="entry name" value="PQQ_b-propeller_rpt"/>
</dbReference>
<name>A0ABP5M3T3_9ACTN</name>
<dbReference type="InterPro" id="IPR011047">
    <property type="entry name" value="Quinoprotein_ADH-like_sf"/>
</dbReference>
<comment type="caution">
    <text evidence="2">The sequence shown here is derived from an EMBL/GenBank/DDBJ whole genome shotgun (WGS) entry which is preliminary data.</text>
</comment>
<evidence type="ECO:0000259" key="1">
    <source>
        <dbReference type="Pfam" id="PF13360"/>
    </source>
</evidence>
<accession>A0ABP5M3T3</accession>
<dbReference type="InterPro" id="IPR002372">
    <property type="entry name" value="PQQ_rpt_dom"/>
</dbReference>
<dbReference type="PANTHER" id="PTHR34512">
    <property type="entry name" value="CELL SURFACE PROTEIN"/>
    <property type="match status" value="1"/>
</dbReference>
<dbReference type="SMART" id="SM00564">
    <property type="entry name" value="PQQ"/>
    <property type="match status" value="5"/>
</dbReference>
<dbReference type="EMBL" id="BAAAMR010000078">
    <property type="protein sequence ID" value="GAA2158045.1"/>
    <property type="molecule type" value="Genomic_DNA"/>
</dbReference>
<sequence>MVVAHYGDDGRTGVYGVSGLPEAPNASRLARTAAPVLCPPVLAGDALVVADIAGTVYTFDASTGETRWRVPGENAELWVQDENGEWPDVLTMAVAVWRDRVFVAETEDGTFEYYADLSRKVRIHDLATGELTGTVPGGGYPAVVGDTLLLYGLNSGIRVFGLPDLAPLWHAAGATGRVQTVPAVGPDGSVHVPGGFEIEHVHGGVMRLDPLTGQVTDLDGNPDVDPDEMDDDFDDLDGEYEARDVTRAVHAVVAEGLVWMPVDRGPHPYEGAITGQDPRTGEIRWSHRMLETPAGAVAVADGTVFAAVNRRGGGGRGEPSFAKALTAIDIAGRAVRWTRPLPGTGAGSPVLADGVVYMAVREGRVLALDAASGDVRWEFDLGEPILDKEETGYFDEECAYEEDAQVIVPGDGVLYVRTAAGVMSLR</sequence>
<dbReference type="SUPFAM" id="SSF50998">
    <property type="entry name" value="Quinoprotein alcohol dehydrogenase-like"/>
    <property type="match status" value="1"/>
</dbReference>
<organism evidence="2 3">
    <name type="scientific">Actinomadura napierensis</name>
    <dbReference type="NCBI Taxonomy" id="267854"/>
    <lineage>
        <taxon>Bacteria</taxon>
        <taxon>Bacillati</taxon>
        <taxon>Actinomycetota</taxon>
        <taxon>Actinomycetes</taxon>
        <taxon>Streptosporangiales</taxon>
        <taxon>Thermomonosporaceae</taxon>
        <taxon>Actinomadura</taxon>
    </lineage>
</organism>
<dbReference type="Proteomes" id="UP001501020">
    <property type="component" value="Unassembled WGS sequence"/>
</dbReference>
<protein>
    <recommendedName>
        <fullName evidence="1">Pyrrolo-quinoline quinone repeat domain-containing protein</fullName>
    </recommendedName>
</protein>
<keyword evidence="3" id="KW-1185">Reference proteome</keyword>
<evidence type="ECO:0000313" key="2">
    <source>
        <dbReference type="EMBL" id="GAA2158045.1"/>
    </source>
</evidence>
<proteinExistence type="predicted"/>
<dbReference type="PANTHER" id="PTHR34512:SF30">
    <property type="entry name" value="OUTER MEMBRANE PROTEIN ASSEMBLY FACTOR BAMB"/>
    <property type="match status" value="1"/>
</dbReference>
<dbReference type="Pfam" id="PF13360">
    <property type="entry name" value="PQQ_2"/>
    <property type="match status" value="1"/>
</dbReference>
<dbReference type="RefSeq" id="WP_344276975.1">
    <property type="nucleotide sequence ID" value="NZ_BAAAMR010000078.1"/>
</dbReference>
<reference evidence="3" key="1">
    <citation type="journal article" date="2019" name="Int. J. Syst. Evol. Microbiol.">
        <title>The Global Catalogue of Microorganisms (GCM) 10K type strain sequencing project: providing services to taxonomists for standard genome sequencing and annotation.</title>
        <authorList>
            <consortium name="The Broad Institute Genomics Platform"/>
            <consortium name="The Broad Institute Genome Sequencing Center for Infectious Disease"/>
            <person name="Wu L."/>
            <person name="Ma J."/>
        </authorList>
    </citation>
    <scope>NUCLEOTIDE SEQUENCE [LARGE SCALE GENOMIC DNA]</scope>
    <source>
        <strain evidence="3">JCM 13850</strain>
    </source>
</reference>
<feature type="domain" description="Pyrrolo-quinoline quinone repeat" evidence="1">
    <location>
        <begin position="271"/>
        <end position="385"/>
    </location>
</feature>
<dbReference type="Gene3D" id="2.130.10.10">
    <property type="entry name" value="YVTN repeat-like/Quinoprotein amine dehydrogenase"/>
    <property type="match status" value="2"/>
</dbReference>
<dbReference type="InterPro" id="IPR015943">
    <property type="entry name" value="WD40/YVTN_repeat-like_dom_sf"/>
</dbReference>
<gene>
    <name evidence="2" type="ORF">GCM10009727_68450</name>
</gene>
<evidence type="ECO:0000313" key="3">
    <source>
        <dbReference type="Proteomes" id="UP001501020"/>
    </source>
</evidence>